<proteinExistence type="predicted"/>
<dbReference type="InterPro" id="IPR036291">
    <property type="entry name" value="NAD(P)-bd_dom_sf"/>
</dbReference>
<dbReference type="PANTHER" id="PTHR43296:SF2">
    <property type="entry name" value="PEROXISOMAL 2,4-DIENOYL-COA REDUCTASE [(3E)-ENOYL-COA-PRODUCING]"/>
    <property type="match status" value="1"/>
</dbReference>
<dbReference type="EC" id="1.3.1.124" evidence="3"/>
<dbReference type="GO" id="GO:0008670">
    <property type="term" value="F:2,4-dienoyl-CoA reductase (NADPH) activity"/>
    <property type="evidence" value="ECO:0007669"/>
    <property type="project" value="InterPro"/>
</dbReference>
<dbReference type="InterPro" id="IPR002347">
    <property type="entry name" value="SDR_fam"/>
</dbReference>
<dbReference type="PANTHER" id="PTHR43296">
    <property type="entry name" value="PEROXISOMAL 2,4-DIENOYL-COA REDUCTASE"/>
    <property type="match status" value="1"/>
</dbReference>
<keyword evidence="1" id="KW-0521">NADP</keyword>
<dbReference type="RefSeq" id="XP_046067443.1">
    <property type="nucleotide sequence ID" value="XM_046212058.1"/>
</dbReference>
<dbReference type="Gene3D" id="3.40.50.720">
    <property type="entry name" value="NAD(P)-binding Rossmann-like Domain"/>
    <property type="match status" value="1"/>
</dbReference>
<organism evidence="6 7">
    <name type="scientific">Talaromyces proteolyticus</name>
    <dbReference type="NCBI Taxonomy" id="1131652"/>
    <lineage>
        <taxon>Eukaryota</taxon>
        <taxon>Fungi</taxon>
        <taxon>Dikarya</taxon>
        <taxon>Ascomycota</taxon>
        <taxon>Pezizomycotina</taxon>
        <taxon>Eurotiomycetes</taxon>
        <taxon>Eurotiomycetidae</taxon>
        <taxon>Eurotiales</taxon>
        <taxon>Trichocomaceae</taxon>
        <taxon>Talaromyces</taxon>
        <taxon>Talaromyces sect. Bacilispori</taxon>
    </lineage>
</organism>
<dbReference type="GO" id="GO:0009062">
    <property type="term" value="P:fatty acid catabolic process"/>
    <property type="evidence" value="ECO:0007669"/>
    <property type="project" value="InterPro"/>
</dbReference>
<gene>
    <name evidence="6" type="ORF">BGW36DRAFT_305324</name>
</gene>
<sequence length="201" mass="21120">RAGSRVIGISADVRSIDSLKTAVARTVAELGRIDFLIAGAAGNFLANFDDLSANAFKSVIDIDLLGSFNASKAYAEELKKNRGRIIYLSATMHYIGLPLQTHAVAAKAGVDALSSQMCIEYGPYGVTSNQAHNMARLSPPGPIADTEGVSRLSDTAGLVTTQRRIPLQRFGSVSEIADATVFLFSDAAKYISGVAIPVDGG</sequence>
<dbReference type="PRINTS" id="PR00081">
    <property type="entry name" value="GDHRDH"/>
</dbReference>
<dbReference type="SUPFAM" id="SSF51735">
    <property type="entry name" value="NAD(P)-binding Rossmann-fold domains"/>
    <property type="match status" value="1"/>
</dbReference>
<comment type="caution">
    <text evidence="6">The sequence shown here is derived from an EMBL/GenBank/DDBJ whole genome shotgun (WGS) entry which is preliminary data.</text>
</comment>
<feature type="non-terminal residue" evidence="6">
    <location>
        <position position="201"/>
    </location>
</feature>
<reference evidence="6" key="1">
    <citation type="submission" date="2021-12" db="EMBL/GenBank/DDBJ databases">
        <title>Convergent genome expansion in fungi linked to evolution of root-endophyte symbiosis.</title>
        <authorList>
            <consortium name="DOE Joint Genome Institute"/>
            <person name="Ke Y.-H."/>
            <person name="Bonito G."/>
            <person name="Liao H.-L."/>
            <person name="Looney B."/>
            <person name="Rojas-Flechas A."/>
            <person name="Nash J."/>
            <person name="Hameed K."/>
            <person name="Schadt C."/>
            <person name="Martin F."/>
            <person name="Crous P.W."/>
            <person name="Miettinen O."/>
            <person name="Magnuson J.K."/>
            <person name="Labbe J."/>
            <person name="Jacobson D."/>
            <person name="Doktycz M.J."/>
            <person name="Veneault-Fourrey C."/>
            <person name="Kuo A."/>
            <person name="Mondo S."/>
            <person name="Calhoun S."/>
            <person name="Riley R."/>
            <person name="Ohm R."/>
            <person name="LaButti K."/>
            <person name="Andreopoulos B."/>
            <person name="Pangilinan J."/>
            <person name="Nolan M."/>
            <person name="Tritt A."/>
            <person name="Clum A."/>
            <person name="Lipzen A."/>
            <person name="Daum C."/>
            <person name="Barry K."/>
            <person name="Grigoriev I.V."/>
            <person name="Vilgalys R."/>
        </authorList>
    </citation>
    <scope>NUCLEOTIDE SEQUENCE</scope>
    <source>
        <strain evidence="6">PMI_201</strain>
    </source>
</reference>
<evidence type="ECO:0000256" key="4">
    <source>
        <dbReference type="ARBA" id="ARBA00048009"/>
    </source>
</evidence>
<dbReference type="Pfam" id="PF13561">
    <property type="entry name" value="adh_short_C2"/>
    <property type="match status" value="1"/>
</dbReference>
<evidence type="ECO:0000313" key="6">
    <source>
        <dbReference type="EMBL" id="KAH8691351.1"/>
    </source>
</evidence>
<comment type="catalytic activity">
    <reaction evidence="4">
        <text>a (2E,4E)-dienoyl-CoA + NADPH + H(+) = a 4,5-saturated-(3E)-enoyl-CoA + NADP(+)</text>
        <dbReference type="Rhea" id="RHEA:45912"/>
        <dbReference type="ChEBI" id="CHEBI:15378"/>
        <dbReference type="ChEBI" id="CHEBI:57783"/>
        <dbReference type="ChEBI" id="CHEBI:58349"/>
        <dbReference type="ChEBI" id="CHEBI:85101"/>
        <dbReference type="ChEBI" id="CHEBI:85493"/>
        <dbReference type="EC" id="1.3.1.124"/>
    </reaction>
</comment>
<keyword evidence="7" id="KW-1185">Reference proteome</keyword>
<protein>
    <recommendedName>
        <fullName evidence="3">2,4-dienoyl-CoA reductase [(3E)-enoyl-CoA-producing]</fullName>
        <ecNumber evidence="3">1.3.1.124</ecNumber>
    </recommendedName>
</protein>
<name>A0AAD4KKI5_9EURO</name>
<dbReference type="GO" id="GO:0005777">
    <property type="term" value="C:peroxisome"/>
    <property type="evidence" value="ECO:0007669"/>
    <property type="project" value="TreeGrafter"/>
</dbReference>
<evidence type="ECO:0000256" key="5">
    <source>
        <dbReference type="ARBA" id="ARBA00048340"/>
    </source>
</evidence>
<accession>A0AAD4KKI5</accession>
<dbReference type="Proteomes" id="UP001201262">
    <property type="component" value="Unassembled WGS sequence"/>
</dbReference>
<evidence type="ECO:0000256" key="3">
    <source>
        <dbReference type="ARBA" id="ARBA00026117"/>
    </source>
</evidence>
<evidence type="ECO:0000313" key="7">
    <source>
        <dbReference type="Proteomes" id="UP001201262"/>
    </source>
</evidence>
<keyword evidence="2" id="KW-0560">Oxidoreductase</keyword>
<comment type="catalytic activity">
    <reaction evidence="5">
        <text>a (2E,4Z)-dienoyl-CoA + NADPH + H(+) = a 4,5-saturated-(3E)-enoyl-CoA + NADP(+)</text>
        <dbReference type="Rhea" id="RHEA:61892"/>
        <dbReference type="ChEBI" id="CHEBI:15378"/>
        <dbReference type="ChEBI" id="CHEBI:57783"/>
        <dbReference type="ChEBI" id="CHEBI:58349"/>
        <dbReference type="ChEBI" id="CHEBI:85099"/>
        <dbReference type="ChEBI" id="CHEBI:85493"/>
        <dbReference type="EC" id="1.3.1.124"/>
    </reaction>
</comment>
<dbReference type="EMBL" id="JAJTJA010000012">
    <property type="protein sequence ID" value="KAH8691351.1"/>
    <property type="molecule type" value="Genomic_DNA"/>
</dbReference>
<dbReference type="InterPro" id="IPR045017">
    <property type="entry name" value="DECR2-like"/>
</dbReference>
<dbReference type="AlphaFoldDB" id="A0AAD4KKI5"/>
<evidence type="ECO:0000256" key="1">
    <source>
        <dbReference type="ARBA" id="ARBA00022857"/>
    </source>
</evidence>
<dbReference type="GeneID" id="70242345"/>
<evidence type="ECO:0000256" key="2">
    <source>
        <dbReference type="ARBA" id="ARBA00023002"/>
    </source>
</evidence>